<dbReference type="InParanoid" id="A0A1D3CVT2"/>
<feature type="region of interest" description="Disordered" evidence="1">
    <location>
        <begin position="293"/>
        <end position="333"/>
    </location>
</feature>
<dbReference type="GO" id="GO:0016301">
    <property type="term" value="F:kinase activity"/>
    <property type="evidence" value="ECO:0007669"/>
    <property type="project" value="UniProtKB-KW"/>
</dbReference>
<dbReference type="VEuPathDB" id="ToxoDB:cyc_05179"/>
<gene>
    <name evidence="2" type="ORF">cyc_05179</name>
</gene>
<evidence type="ECO:0000313" key="3">
    <source>
        <dbReference type="Proteomes" id="UP000095192"/>
    </source>
</evidence>
<keyword evidence="3" id="KW-1185">Reference proteome</keyword>
<accession>A0A1D3CVT2</accession>
<name>A0A1D3CVT2_9EIME</name>
<protein>
    <submittedName>
        <fullName evidence="2">Tyrosine kinase-like</fullName>
    </submittedName>
</protein>
<sequence>MQTADDAPSAALAAVSETRFHKDRKFLRVHTQKGHPSLALVHTTTGDAYPPTASFPFPAAGSTSDGKAWQAYPILPPAFRAAAAQTLNICFPAVTSQVLCPETIPSASTVAAGIAAPEVNTEGHDAAATPPCTLATRHALFLQQWRCNAAALLEAQHLPEWLRKRLASGAATATSGATPCTTPPEEAALAALQTARQEVQLGVWHWPSTLAQQRETAKSVEAALTEQIKAQRTSQRILAARTHKLPRLLWRLLAEAKEVERQQRMVLYEQSSRVYGRRDVFADWSGEHHRMRRAFTQGAAESRNSEGGKEEAGEAATRAKDPAAETPYTEVRA</sequence>
<dbReference type="AlphaFoldDB" id="A0A1D3CVT2"/>
<comment type="caution">
    <text evidence="2">The sequence shown here is derived from an EMBL/GenBank/DDBJ whole genome shotgun (WGS) entry which is preliminary data.</text>
</comment>
<evidence type="ECO:0000256" key="1">
    <source>
        <dbReference type="SAM" id="MobiDB-lite"/>
    </source>
</evidence>
<dbReference type="Proteomes" id="UP000095192">
    <property type="component" value="Unassembled WGS sequence"/>
</dbReference>
<organism evidence="2 3">
    <name type="scientific">Cyclospora cayetanensis</name>
    <dbReference type="NCBI Taxonomy" id="88456"/>
    <lineage>
        <taxon>Eukaryota</taxon>
        <taxon>Sar</taxon>
        <taxon>Alveolata</taxon>
        <taxon>Apicomplexa</taxon>
        <taxon>Conoidasida</taxon>
        <taxon>Coccidia</taxon>
        <taxon>Eucoccidiorida</taxon>
        <taxon>Eimeriorina</taxon>
        <taxon>Eimeriidae</taxon>
        <taxon>Cyclospora</taxon>
    </lineage>
</organism>
<evidence type="ECO:0000313" key="2">
    <source>
        <dbReference type="EMBL" id="OEH75307.1"/>
    </source>
</evidence>
<feature type="compositionally biased region" description="Basic and acidic residues" evidence="1">
    <location>
        <begin position="303"/>
        <end position="323"/>
    </location>
</feature>
<reference evidence="2 3" key="1">
    <citation type="journal article" date="2016" name="BMC Genomics">
        <title>Comparative genomics reveals Cyclospora cayetanensis possesses coccidia-like metabolism and invasion components but unique surface antigens.</title>
        <authorList>
            <person name="Liu S."/>
            <person name="Wang L."/>
            <person name="Zheng H."/>
            <person name="Xu Z."/>
            <person name="Roellig D.M."/>
            <person name="Li N."/>
            <person name="Frace M.A."/>
            <person name="Tang K."/>
            <person name="Arrowood M.J."/>
            <person name="Moss D.M."/>
            <person name="Zhang L."/>
            <person name="Feng Y."/>
            <person name="Xiao L."/>
        </authorList>
    </citation>
    <scope>NUCLEOTIDE SEQUENCE [LARGE SCALE GENOMIC DNA]</scope>
    <source>
        <strain evidence="2 3">CHN_HEN01</strain>
    </source>
</reference>
<proteinExistence type="predicted"/>
<dbReference type="EMBL" id="JROU02001765">
    <property type="protein sequence ID" value="OEH75307.1"/>
    <property type="molecule type" value="Genomic_DNA"/>
</dbReference>